<evidence type="ECO:0000313" key="3">
    <source>
        <dbReference type="Proteomes" id="UP001052739"/>
    </source>
</evidence>
<evidence type="ECO:0000256" key="1">
    <source>
        <dbReference type="SAM" id="MobiDB-lite"/>
    </source>
</evidence>
<protein>
    <submittedName>
        <fullName evidence="2">Uncharacterized protein</fullName>
    </submittedName>
</protein>
<dbReference type="RefSeq" id="WP_226652544.1">
    <property type="nucleotide sequence ID" value="NZ_BNDW01000069.1"/>
</dbReference>
<proteinExistence type="predicted"/>
<comment type="caution">
    <text evidence="2">The sequence shown here is derived from an EMBL/GenBank/DDBJ whole genome shotgun (WGS) entry which is preliminary data.</text>
</comment>
<sequence>MVVDEIDKKSYATSDTIRRRARGVFALLEQTLTEQRQGEATAGGVRIEVLLDEPQHVRLPKTTTRDRGPGLRAPAGHRTCFRSRS</sequence>
<feature type="region of interest" description="Disordered" evidence="1">
    <location>
        <begin position="59"/>
        <end position="85"/>
    </location>
</feature>
<name>A0ABQ3PK46_9ACTN</name>
<evidence type="ECO:0000313" key="2">
    <source>
        <dbReference type="EMBL" id="GHI25386.1"/>
    </source>
</evidence>
<accession>A0ABQ3PK46</accession>
<organism evidence="2 3">
    <name type="scientific">Streptomyces hydrogenans</name>
    <dbReference type="NCBI Taxonomy" id="1873719"/>
    <lineage>
        <taxon>Bacteria</taxon>
        <taxon>Bacillati</taxon>
        <taxon>Actinomycetota</taxon>
        <taxon>Actinomycetes</taxon>
        <taxon>Kitasatosporales</taxon>
        <taxon>Streptomycetaceae</taxon>
        <taxon>Streptomyces</taxon>
    </lineage>
</organism>
<dbReference type="Proteomes" id="UP001052739">
    <property type="component" value="Unassembled WGS sequence"/>
</dbReference>
<gene>
    <name evidence="2" type="ORF">Shyd_67570</name>
</gene>
<keyword evidence="3" id="KW-1185">Reference proteome</keyword>
<dbReference type="EMBL" id="BNDW01000069">
    <property type="protein sequence ID" value="GHI25386.1"/>
    <property type="molecule type" value="Genomic_DNA"/>
</dbReference>
<reference evidence="2" key="1">
    <citation type="submission" date="2024-05" db="EMBL/GenBank/DDBJ databases">
        <title>Whole genome shotgun sequence of Streptomyces hydrogenans NBRC 13475.</title>
        <authorList>
            <person name="Komaki H."/>
            <person name="Tamura T."/>
        </authorList>
    </citation>
    <scope>NUCLEOTIDE SEQUENCE</scope>
    <source>
        <strain evidence="2">NBRC 13475</strain>
    </source>
</reference>